<dbReference type="eggNOG" id="KOG2493">
    <property type="taxonomic scope" value="Eukaryota"/>
</dbReference>
<feature type="transmembrane region" description="Helical" evidence="7">
    <location>
        <begin position="214"/>
        <end position="241"/>
    </location>
</feature>
<feature type="transmembrane region" description="Helical" evidence="7">
    <location>
        <begin position="47"/>
        <end position="66"/>
    </location>
</feature>
<protein>
    <recommendedName>
        <fullName evidence="7">Phosphate transporter</fullName>
    </recommendedName>
</protein>
<feature type="transmembrane region" description="Helical" evidence="7">
    <location>
        <begin position="86"/>
        <end position="106"/>
    </location>
</feature>
<evidence type="ECO:0000256" key="3">
    <source>
        <dbReference type="ARBA" id="ARBA00022592"/>
    </source>
</evidence>
<keyword evidence="9" id="KW-1185">Reference proteome</keyword>
<dbReference type="InterPro" id="IPR001204">
    <property type="entry name" value="Phos_transporter"/>
</dbReference>
<dbReference type="GO" id="GO:0005315">
    <property type="term" value="F:phosphate transmembrane transporter activity"/>
    <property type="evidence" value="ECO:0007669"/>
    <property type="project" value="InterPro"/>
</dbReference>
<accession>A0A0L0HNQ7</accession>
<keyword evidence="2 7" id="KW-0813">Transport</keyword>
<evidence type="ECO:0000313" key="8">
    <source>
        <dbReference type="EMBL" id="KND02459.1"/>
    </source>
</evidence>
<keyword evidence="3 7" id="KW-0592">Phosphate transport</keyword>
<dbReference type="VEuPathDB" id="FungiDB:SPPG_02923"/>
<evidence type="ECO:0000256" key="6">
    <source>
        <dbReference type="ARBA" id="ARBA00023136"/>
    </source>
</evidence>
<dbReference type="OMA" id="ITWVGYK"/>
<organism evidence="8 9">
    <name type="scientific">Spizellomyces punctatus (strain DAOM BR117)</name>
    <dbReference type="NCBI Taxonomy" id="645134"/>
    <lineage>
        <taxon>Eukaryota</taxon>
        <taxon>Fungi</taxon>
        <taxon>Fungi incertae sedis</taxon>
        <taxon>Chytridiomycota</taxon>
        <taxon>Chytridiomycota incertae sedis</taxon>
        <taxon>Chytridiomycetes</taxon>
        <taxon>Spizellomycetales</taxon>
        <taxon>Spizellomycetaceae</taxon>
        <taxon>Spizellomyces</taxon>
    </lineage>
</organism>
<feature type="transmembrane region" description="Helical" evidence="7">
    <location>
        <begin position="421"/>
        <end position="443"/>
    </location>
</feature>
<proteinExistence type="inferred from homology"/>
<dbReference type="RefSeq" id="XP_016610498.1">
    <property type="nucleotide sequence ID" value="XM_016751209.1"/>
</dbReference>
<feature type="transmembrane region" description="Helical" evidence="7">
    <location>
        <begin position="6"/>
        <end position="26"/>
    </location>
</feature>
<dbReference type="OrthoDB" id="260807at2759"/>
<name>A0A0L0HNQ7_SPIPD</name>
<dbReference type="AlphaFoldDB" id="A0A0L0HNQ7"/>
<feature type="transmembrane region" description="Helical" evidence="7">
    <location>
        <begin position="145"/>
        <end position="169"/>
    </location>
</feature>
<dbReference type="EMBL" id="KQ257453">
    <property type="protein sequence ID" value="KND02459.1"/>
    <property type="molecule type" value="Genomic_DNA"/>
</dbReference>
<evidence type="ECO:0000256" key="5">
    <source>
        <dbReference type="ARBA" id="ARBA00022989"/>
    </source>
</evidence>
<comment type="function">
    <text evidence="7">Sodium-phosphate symporter.</text>
</comment>
<dbReference type="GO" id="GO:0016020">
    <property type="term" value="C:membrane"/>
    <property type="evidence" value="ECO:0007669"/>
    <property type="project" value="UniProtKB-SubCell"/>
</dbReference>
<dbReference type="PANTHER" id="PTHR11101">
    <property type="entry name" value="PHOSPHATE TRANSPORTER"/>
    <property type="match status" value="1"/>
</dbReference>
<evidence type="ECO:0000256" key="2">
    <source>
        <dbReference type="ARBA" id="ARBA00022448"/>
    </source>
</evidence>
<keyword evidence="4 7" id="KW-0812">Transmembrane</keyword>
<sequence>MDVHQFTYLFVLGLILAFLDAFGIGANDVANSFATSVGSRSISLKQACIIAIFTEFGGAVLMGASTTDTIKNGIIDLKNFKGNPELLMLGFVCALAGSATWVLLASRMGWPVSTTHSIVGAICGVGIAGFGGDAVLWGWDGMGKIIASWFISPVVAGVVASIIFLITKYGVMRSPNSLNRGLNAIPIYFGITITISALYVVLKGGKAVKINSDNVGVVLGATFGAGAVVALFCFFFIRVWLKRKLVNEEKLAWYQVFYIPFVGPQPRDEHIADRLTRTFGDHSVPAKSDVENGQVGVAKGEEVAIVEHDPTVTAHPSLVNLDKETSATGKAWNKIKGALTKGVNMDVASVQSSHVKEVHSHAVKYDSKTEYLYSFLQVITASFASFAHGSNDVANAVGPLAAIYHIWSTAQLPGKKSDVPIWILAYGGVAIDIGLTLYGYNVMKNLGNNITYHSPSRGFSMELGAALTVITASFIGLPVSTTHCITGATAMVGLCSGSWRALNWKVLAWCLFSWILTVPVAGLIGGLLFAIIANAPKFL</sequence>
<dbReference type="PANTHER" id="PTHR11101:SF80">
    <property type="entry name" value="PHOSPHATE TRANSPORTER"/>
    <property type="match status" value="1"/>
</dbReference>
<evidence type="ECO:0000256" key="7">
    <source>
        <dbReference type="RuleBase" id="RU363058"/>
    </source>
</evidence>
<dbReference type="InParanoid" id="A0A0L0HNQ7"/>
<dbReference type="GO" id="GO:0035435">
    <property type="term" value="P:phosphate ion transmembrane transport"/>
    <property type="evidence" value="ECO:0007669"/>
    <property type="project" value="TreeGrafter"/>
</dbReference>
<dbReference type="GeneID" id="27686476"/>
<dbReference type="STRING" id="645134.A0A0L0HNQ7"/>
<feature type="transmembrane region" description="Helical" evidence="7">
    <location>
        <begin position="463"/>
        <end position="494"/>
    </location>
</feature>
<comment type="similarity">
    <text evidence="7">Belongs to the inorganic phosphate transporter (PiT) (TC 2.A.20) family.</text>
</comment>
<evidence type="ECO:0000256" key="4">
    <source>
        <dbReference type="ARBA" id="ARBA00022692"/>
    </source>
</evidence>
<keyword evidence="6 7" id="KW-0472">Membrane</keyword>
<feature type="transmembrane region" description="Helical" evidence="7">
    <location>
        <begin position="118"/>
        <end position="139"/>
    </location>
</feature>
<keyword evidence="5 7" id="KW-1133">Transmembrane helix</keyword>
<feature type="transmembrane region" description="Helical" evidence="7">
    <location>
        <begin position="506"/>
        <end position="533"/>
    </location>
</feature>
<reference evidence="8 9" key="1">
    <citation type="submission" date="2009-08" db="EMBL/GenBank/DDBJ databases">
        <title>The Genome Sequence of Spizellomyces punctatus strain DAOM BR117.</title>
        <authorList>
            <consortium name="The Broad Institute Genome Sequencing Platform"/>
            <person name="Russ C."/>
            <person name="Cuomo C."/>
            <person name="Shea T."/>
            <person name="Young S.K."/>
            <person name="Zeng Q."/>
            <person name="Koehrsen M."/>
            <person name="Haas B."/>
            <person name="Borodovsky M."/>
            <person name="Guigo R."/>
            <person name="Alvarado L."/>
            <person name="Berlin A."/>
            <person name="Bochicchio J."/>
            <person name="Borenstein D."/>
            <person name="Chapman S."/>
            <person name="Chen Z."/>
            <person name="Engels R."/>
            <person name="Freedman E."/>
            <person name="Gellesch M."/>
            <person name="Goldberg J."/>
            <person name="Griggs A."/>
            <person name="Gujja S."/>
            <person name="Heiman D."/>
            <person name="Hepburn T."/>
            <person name="Howarth C."/>
            <person name="Jen D."/>
            <person name="Larson L."/>
            <person name="Lewis B."/>
            <person name="Mehta T."/>
            <person name="Park D."/>
            <person name="Pearson M."/>
            <person name="Roberts A."/>
            <person name="Saif S."/>
            <person name="Shenoy N."/>
            <person name="Sisk P."/>
            <person name="Stolte C."/>
            <person name="Sykes S."/>
            <person name="Thomson T."/>
            <person name="Walk T."/>
            <person name="White J."/>
            <person name="Yandava C."/>
            <person name="Burger G."/>
            <person name="Gray M.W."/>
            <person name="Holland P.W.H."/>
            <person name="King N."/>
            <person name="Lang F.B.F."/>
            <person name="Roger A.J."/>
            <person name="Ruiz-Trillo I."/>
            <person name="Lander E."/>
            <person name="Nusbaum C."/>
        </authorList>
    </citation>
    <scope>NUCLEOTIDE SEQUENCE [LARGE SCALE GENOMIC DNA]</scope>
    <source>
        <strain evidence="8 9">DAOM BR117</strain>
    </source>
</reference>
<evidence type="ECO:0000313" key="9">
    <source>
        <dbReference type="Proteomes" id="UP000053201"/>
    </source>
</evidence>
<dbReference type="Proteomes" id="UP000053201">
    <property type="component" value="Unassembled WGS sequence"/>
</dbReference>
<comment type="subcellular location">
    <subcellularLocation>
        <location evidence="1 7">Membrane</location>
        <topology evidence="1 7">Multi-pass membrane protein</topology>
    </subcellularLocation>
</comment>
<evidence type="ECO:0000256" key="1">
    <source>
        <dbReference type="ARBA" id="ARBA00004141"/>
    </source>
</evidence>
<dbReference type="Pfam" id="PF01384">
    <property type="entry name" value="PHO4"/>
    <property type="match status" value="1"/>
</dbReference>
<gene>
    <name evidence="8" type="ORF">SPPG_02923</name>
</gene>
<feature type="transmembrane region" description="Helical" evidence="7">
    <location>
        <begin position="181"/>
        <end position="202"/>
    </location>
</feature>